<dbReference type="Pfam" id="PF07715">
    <property type="entry name" value="Plug"/>
    <property type="match status" value="1"/>
</dbReference>
<evidence type="ECO:0000256" key="8">
    <source>
        <dbReference type="PROSITE-ProRule" id="PRU01360"/>
    </source>
</evidence>
<evidence type="ECO:0000256" key="3">
    <source>
        <dbReference type="ARBA" id="ARBA00022452"/>
    </source>
</evidence>
<dbReference type="Pfam" id="PF13715">
    <property type="entry name" value="CarbopepD_reg_2"/>
    <property type="match status" value="1"/>
</dbReference>
<evidence type="ECO:0000259" key="11">
    <source>
        <dbReference type="Pfam" id="PF00593"/>
    </source>
</evidence>
<name>A0ABX0U7G0_9FLAO</name>
<dbReference type="EMBL" id="JAASQL010000001">
    <property type="protein sequence ID" value="NIJ44274.1"/>
    <property type="molecule type" value="Genomic_DNA"/>
</dbReference>
<dbReference type="InterPro" id="IPR036942">
    <property type="entry name" value="Beta-barrel_TonB_sf"/>
</dbReference>
<keyword evidence="6 8" id="KW-0472">Membrane</keyword>
<keyword evidence="14" id="KW-1185">Reference proteome</keyword>
<dbReference type="InterPro" id="IPR008969">
    <property type="entry name" value="CarboxyPept-like_regulatory"/>
</dbReference>
<dbReference type="SUPFAM" id="SSF56935">
    <property type="entry name" value="Porins"/>
    <property type="match status" value="1"/>
</dbReference>
<proteinExistence type="inferred from homology"/>
<evidence type="ECO:0000259" key="12">
    <source>
        <dbReference type="Pfam" id="PF07715"/>
    </source>
</evidence>
<gene>
    <name evidence="13" type="ORF">FHR24_000713</name>
</gene>
<keyword evidence="2 8" id="KW-0813">Transport</keyword>
<sequence>MKHYLKKLHSNRTLLLLGIFLFSCTMHIVAQKKMIQGTVTNLSDKTPLLGASVLIKDSNSGVFTDFDGNYSIKASIGDILIFNYVGMISKNVKITSTKINVALLPSVEDLDEVVVIGYGSVKKKEITGAVSQVKAESIEGFVNQDIASSLQGQVSGVNITAPSGEPGESASIQIRGITSLSGNNTPLFVVDGIPQEGDPRLSPNEIETIDILKDAASTAVYGTRGAAGVILITTKQGKEGAMSISLNASNSFQYLGDVVPLMNAQERISYELTKYNLGTPDIGIPGPLRNPDWLNNDNRFDDLILINGAQTQQYTLNVSGGTKDFSYNLVGGYYDQEGALINSGFKRYNGRISTTYKTDNWQINGSLAVTTEVNNRVSTGLVVSAIRYPAYYPKVNPNDDVVYTDQLGRSNVNNFAQALSRTNTTDTDRINTSLNITRKITNALDITTRIGGTILNQNQNQFSPQYTEVDIDDDVSSKDPTRSSVTASNTRRTNYTAEAILNYTKKIGDHNIRLLATSSINQTDQKQFTAYKQGIINNNVDVLNGASINPDAYSGFNYTSKIVGLLGRVQYNYKGKYLLSALIRRDGSSKFSQNYRWGIFPSTSFAWNISDEDFWQDAKKTINNFRLRISSGTVGNESFNPYEYTSNIAFGSDYIFDGNDNSPSYGTAIRSYANANVKWETSIQQNIGIDVGFLKNKIIFTADYYNTQKKDMLFPVRLPGSTGAYYDPTITLNVGNMTNSGLELATKYRERIGKSRLDVNATFTTNKNKITKMSGDTNIIYNSNSSLINGDPQAITTAIAKGYEAGSYFLMETNGIIKTQEQLDEYKQFPSRSDAQLGDLVYVDYNKDGDITDEDRHYMGSGLPEFEFGFNLKWTYQNFDLAMNWYGTVGSEILNGTKAAAYAVGNHKGLIDMWTPQNQNTNIPLNNGDNKSGSYNYRGNTDYWLENGDYLRLKLVTLGYNLPKKVNQQLGITNARFYVSAQNALTFTNYSGYNPEVGGNVATRGLDRARYPLTALYTVGLNLKF</sequence>
<dbReference type="InterPro" id="IPR039426">
    <property type="entry name" value="TonB-dep_rcpt-like"/>
</dbReference>
<dbReference type="SUPFAM" id="SSF49464">
    <property type="entry name" value="Carboxypeptidase regulatory domain-like"/>
    <property type="match status" value="1"/>
</dbReference>
<accession>A0ABX0U7G0</accession>
<dbReference type="InterPro" id="IPR023996">
    <property type="entry name" value="TonB-dep_OMP_SusC/RagA"/>
</dbReference>
<keyword evidence="3 8" id="KW-1134">Transmembrane beta strand</keyword>
<keyword evidence="4 8" id="KW-0812">Transmembrane</keyword>
<comment type="subcellular location">
    <subcellularLocation>
        <location evidence="1 8">Cell outer membrane</location>
        <topology evidence="1 8">Multi-pass membrane protein</topology>
    </subcellularLocation>
</comment>
<evidence type="ECO:0000256" key="1">
    <source>
        <dbReference type="ARBA" id="ARBA00004571"/>
    </source>
</evidence>
<feature type="domain" description="TonB-dependent receptor plug" evidence="12">
    <location>
        <begin position="122"/>
        <end position="229"/>
    </location>
</feature>
<evidence type="ECO:0000256" key="7">
    <source>
        <dbReference type="ARBA" id="ARBA00023237"/>
    </source>
</evidence>
<dbReference type="InterPro" id="IPR000531">
    <property type="entry name" value="Beta-barrel_TonB"/>
</dbReference>
<evidence type="ECO:0000313" key="13">
    <source>
        <dbReference type="EMBL" id="NIJ44274.1"/>
    </source>
</evidence>
<comment type="caution">
    <text evidence="13">The sequence shown here is derived from an EMBL/GenBank/DDBJ whole genome shotgun (WGS) entry which is preliminary data.</text>
</comment>
<evidence type="ECO:0000313" key="14">
    <source>
        <dbReference type="Proteomes" id="UP000745859"/>
    </source>
</evidence>
<reference evidence="13 14" key="1">
    <citation type="submission" date="2020-03" db="EMBL/GenBank/DDBJ databases">
        <title>Genomic Encyclopedia of Type Strains, Phase IV (KMG-IV): sequencing the most valuable type-strain genomes for metagenomic binning, comparative biology and taxonomic classification.</title>
        <authorList>
            <person name="Goeker M."/>
        </authorList>
    </citation>
    <scope>NUCLEOTIDE SEQUENCE [LARGE SCALE GENOMIC DNA]</scope>
    <source>
        <strain evidence="13 14">DSM 101599</strain>
    </source>
</reference>
<organism evidence="13 14">
    <name type="scientific">Wenyingzhuangia heitensis</name>
    <dbReference type="NCBI Taxonomy" id="1487859"/>
    <lineage>
        <taxon>Bacteria</taxon>
        <taxon>Pseudomonadati</taxon>
        <taxon>Bacteroidota</taxon>
        <taxon>Flavobacteriia</taxon>
        <taxon>Flavobacteriales</taxon>
        <taxon>Flavobacteriaceae</taxon>
        <taxon>Wenyingzhuangia</taxon>
    </lineage>
</organism>
<evidence type="ECO:0000256" key="5">
    <source>
        <dbReference type="ARBA" id="ARBA00023077"/>
    </source>
</evidence>
<comment type="similarity">
    <text evidence="8 9">Belongs to the TonB-dependent receptor family.</text>
</comment>
<keyword evidence="7 8" id="KW-0998">Cell outer membrane</keyword>
<dbReference type="InterPro" id="IPR023997">
    <property type="entry name" value="TonB-dep_OMP_SusC/RagA_CS"/>
</dbReference>
<dbReference type="Gene3D" id="2.40.170.20">
    <property type="entry name" value="TonB-dependent receptor, beta-barrel domain"/>
    <property type="match status" value="1"/>
</dbReference>
<dbReference type="NCBIfam" id="TIGR04057">
    <property type="entry name" value="SusC_RagA_signa"/>
    <property type="match status" value="1"/>
</dbReference>
<evidence type="ECO:0000256" key="2">
    <source>
        <dbReference type="ARBA" id="ARBA00022448"/>
    </source>
</evidence>
<keyword evidence="5 9" id="KW-0798">TonB box</keyword>
<dbReference type="Pfam" id="PF00593">
    <property type="entry name" value="TonB_dep_Rec_b-barrel"/>
    <property type="match status" value="1"/>
</dbReference>
<dbReference type="Gene3D" id="2.60.40.1120">
    <property type="entry name" value="Carboxypeptidase-like, regulatory domain"/>
    <property type="match status" value="1"/>
</dbReference>
<dbReference type="Proteomes" id="UP000745859">
    <property type="component" value="Unassembled WGS sequence"/>
</dbReference>
<dbReference type="RefSeq" id="WP_243846493.1">
    <property type="nucleotide sequence ID" value="NZ_JAASQL010000001.1"/>
</dbReference>
<dbReference type="InterPro" id="IPR037066">
    <property type="entry name" value="Plug_dom_sf"/>
</dbReference>
<dbReference type="NCBIfam" id="TIGR04056">
    <property type="entry name" value="OMP_RagA_SusC"/>
    <property type="match status" value="1"/>
</dbReference>
<protein>
    <submittedName>
        <fullName evidence="13">TonB-linked SusC/RagA family outer membrane protein</fullName>
    </submittedName>
</protein>
<dbReference type="PROSITE" id="PS51257">
    <property type="entry name" value="PROKAR_LIPOPROTEIN"/>
    <property type="match status" value="1"/>
</dbReference>
<evidence type="ECO:0000256" key="10">
    <source>
        <dbReference type="SAM" id="MobiDB-lite"/>
    </source>
</evidence>
<feature type="region of interest" description="Disordered" evidence="10">
    <location>
        <begin position="471"/>
        <end position="490"/>
    </location>
</feature>
<dbReference type="InterPro" id="IPR012910">
    <property type="entry name" value="Plug_dom"/>
</dbReference>
<evidence type="ECO:0000256" key="9">
    <source>
        <dbReference type="RuleBase" id="RU003357"/>
    </source>
</evidence>
<dbReference type="Gene3D" id="2.170.130.10">
    <property type="entry name" value="TonB-dependent receptor, plug domain"/>
    <property type="match status" value="1"/>
</dbReference>
<feature type="domain" description="TonB-dependent receptor-like beta-barrel" evidence="11">
    <location>
        <begin position="395"/>
        <end position="974"/>
    </location>
</feature>
<evidence type="ECO:0000256" key="6">
    <source>
        <dbReference type="ARBA" id="ARBA00023136"/>
    </source>
</evidence>
<dbReference type="PROSITE" id="PS52016">
    <property type="entry name" value="TONB_DEPENDENT_REC_3"/>
    <property type="match status" value="1"/>
</dbReference>
<evidence type="ECO:0000256" key="4">
    <source>
        <dbReference type="ARBA" id="ARBA00022692"/>
    </source>
</evidence>